<evidence type="ECO:0000313" key="1">
    <source>
        <dbReference type="EMBL" id="AFU59871.1"/>
    </source>
</evidence>
<dbReference type="AlphaFoldDB" id="K0IET7"/>
<dbReference type="InterPro" id="IPR036520">
    <property type="entry name" value="UPF0759_sf"/>
</dbReference>
<dbReference type="SUPFAM" id="SSF117396">
    <property type="entry name" value="TM1631-like"/>
    <property type="match status" value="1"/>
</dbReference>
<dbReference type="PANTHER" id="PTHR30348">
    <property type="entry name" value="UNCHARACTERIZED PROTEIN YECE"/>
    <property type="match status" value="1"/>
</dbReference>
<gene>
    <name evidence="1" type="ordered locus">Ngar_c29530</name>
</gene>
<dbReference type="InParanoid" id="K0IET7"/>
<protein>
    <recommendedName>
        <fullName evidence="3">DUF72 domain-containing protein</fullName>
    </recommendedName>
</protein>
<dbReference type="GeneID" id="13794972"/>
<reference evidence="1 2" key="1">
    <citation type="journal article" date="2012" name="Environ. Microbiol.">
        <title>The genome of the ammonia-oxidizing Candidatus Nitrososphaera gargensis: insights into metabolic versatility and environmental adaptations.</title>
        <authorList>
            <person name="Spang A."/>
            <person name="Poehlein A."/>
            <person name="Offre P."/>
            <person name="Zumbragel S."/>
            <person name="Haider S."/>
            <person name="Rychlik N."/>
            <person name="Nowka B."/>
            <person name="Schmeisser C."/>
            <person name="Lebedeva E.V."/>
            <person name="Rattei T."/>
            <person name="Bohm C."/>
            <person name="Schmid M."/>
            <person name="Galushko A."/>
            <person name="Hatzenpichler R."/>
            <person name="Weinmaier T."/>
            <person name="Daniel R."/>
            <person name="Schleper C."/>
            <person name="Spieck E."/>
            <person name="Streit W."/>
            <person name="Wagner M."/>
        </authorList>
    </citation>
    <scope>NUCLEOTIDE SEQUENCE [LARGE SCALE GENOMIC DNA]</scope>
    <source>
        <strain evidence="2">Ga9.2</strain>
    </source>
</reference>
<name>K0IET7_NITGG</name>
<keyword evidence="2" id="KW-1185">Reference proteome</keyword>
<evidence type="ECO:0008006" key="3">
    <source>
        <dbReference type="Google" id="ProtNLM"/>
    </source>
</evidence>
<dbReference type="RefSeq" id="WP_015020405.1">
    <property type="nucleotide sequence ID" value="NC_018719.1"/>
</dbReference>
<dbReference type="STRING" id="1237085.Ngar_c29530"/>
<dbReference type="PANTHER" id="PTHR30348:SF4">
    <property type="entry name" value="DUF72 DOMAIN-CONTAINING PROTEIN"/>
    <property type="match status" value="1"/>
</dbReference>
<dbReference type="Gene3D" id="3.20.20.410">
    <property type="entry name" value="Protein of unknown function UPF0759"/>
    <property type="match status" value="1"/>
</dbReference>
<sequence length="272" mass="31713">MTILSGTCGWSYQEWVGAFYPNNRVAKLPFYSRIFNSVEVDSSFYRAPSKSMVAGWIKATGPDFKFSLKIPKSVTHDKRLAGAEKEFLDFVELVEPMARVGKLGCLLVQLPPDFTFKERGSLESFLSLLPRDIHFTVEFRHESWNRKETWELLEKYNVANTVTDSPIEFLSRPVVTATTHSYVRWHGRGKSIWYDYTYSEEELRPWLTKLQVMEERVPVVYAYFNNHYHASAPTNLLQLLEMRGEDMTDAQKKVKARAERHEHRKAVKITDF</sequence>
<dbReference type="BioCyc" id="CNIT1237085:G1324-2953-MONOMER"/>
<dbReference type="Proteomes" id="UP000008037">
    <property type="component" value="Chromosome"/>
</dbReference>
<dbReference type="KEGG" id="nga:Ngar_c29530"/>
<proteinExistence type="predicted"/>
<dbReference type="OrthoDB" id="35747at2157"/>
<accession>K0IET7</accession>
<organism evidence="1 2">
    <name type="scientific">Nitrososphaera gargensis (strain Ga9.2)</name>
    <dbReference type="NCBI Taxonomy" id="1237085"/>
    <lineage>
        <taxon>Archaea</taxon>
        <taxon>Nitrososphaerota</taxon>
        <taxon>Nitrososphaeria</taxon>
        <taxon>Nitrososphaerales</taxon>
        <taxon>Nitrososphaeraceae</taxon>
        <taxon>Nitrososphaera</taxon>
    </lineage>
</organism>
<dbReference type="HOGENOM" id="CLU_046519_3_1_2"/>
<dbReference type="InterPro" id="IPR002763">
    <property type="entry name" value="DUF72"/>
</dbReference>
<evidence type="ECO:0000313" key="2">
    <source>
        <dbReference type="Proteomes" id="UP000008037"/>
    </source>
</evidence>
<dbReference type="Pfam" id="PF01904">
    <property type="entry name" value="DUF72"/>
    <property type="match status" value="1"/>
</dbReference>
<dbReference type="EMBL" id="CP002408">
    <property type="protein sequence ID" value="AFU59871.1"/>
    <property type="molecule type" value="Genomic_DNA"/>
</dbReference>